<dbReference type="NCBIfam" id="TIGR01875">
    <property type="entry name" value="cas_MJ0381"/>
    <property type="match status" value="1"/>
</dbReference>
<reference evidence="3 4" key="1">
    <citation type="journal article" date="2013" name="Appl. Environ. Microbiol.">
        <title>Variation of the Virus-Related Elements within Syntenic Genomes of the Hyperthermophilic Archaeon Aeropyrum.</title>
        <authorList>
            <person name="Daifuku T."/>
            <person name="Yoshida T."/>
            <person name="Kitamura T."/>
            <person name="Kawaichi S."/>
            <person name="Inoue T."/>
            <person name="Nomura K."/>
            <person name="Yoshida Y."/>
            <person name="Kuno S."/>
            <person name="Sako Y."/>
        </authorList>
    </citation>
    <scope>NUCLEOTIDE SEQUENCE [LARGE SCALE GENOMIC DNA]</scope>
    <source>
        <strain evidence="3 4">SY1</strain>
    </source>
</reference>
<accession>U3TBM2</accession>
<dbReference type="OrthoDB" id="97643at2157"/>
<dbReference type="InterPro" id="IPR010154">
    <property type="entry name" value="CRISPR-assoc_Cas7/Cst2/DevR"/>
</dbReference>
<evidence type="ECO:0000313" key="3">
    <source>
        <dbReference type="EMBL" id="BAN89821.1"/>
    </source>
</evidence>
<dbReference type="NCBIfam" id="TIGR02583">
    <property type="entry name" value="DevR_archaea"/>
    <property type="match status" value="1"/>
</dbReference>
<dbReference type="AlphaFoldDB" id="U3TBM2"/>
<dbReference type="eggNOG" id="arCOG03617">
    <property type="taxonomic scope" value="Archaea"/>
</dbReference>
<organism evidence="3 4">
    <name type="scientific">Aeropyrum camini SY1 = JCM 12091</name>
    <dbReference type="NCBI Taxonomy" id="1198449"/>
    <lineage>
        <taxon>Archaea</taxon>
        <taxon>Thermoproteota</taxon>
        <taxon>Thermoprotei</taxon>
        <taxon>Desulfurococcales</taxon>
        <taxon>Desulfurococcaceae</taxon>
        <taxon>Aeropyrum</taxon>
    </lineage>
</organism>
<dbReference type="InterPro" id="IPR002764">
    <property type="entry name" value="Cas7/Cst2/DevR_sub_I-a/Apern"/>
</dbReference>
<dbReference type="PATRIC" id="fig|1198449.6.peg.359"/>
<comment type="function">
    <text evidence="2">CRISPR (clustered regularly interspaced short palindromic repeat) is an adaptive immune system that provides protection against mobile genetic elements (viruses, transposable elements and conjugative plasmids). CRISPR clusters contain spacers, sequences complementary to antecedent mobile elements, and target invading nucleic acids. CRISPR clusters are transcribed and processed into CRISPR RNA (crRNA).</text>
</comment>
<evidence type="ECO:0000256" key="1">
    <source>
        <dbReference type="ARBA" id="ARBA00023118"/>
    </source>
</evidence>
<evidence type="ECO:0000256" key="2">
    <source>
        <dbReference type="ARBA" id="ARBA00025626"/>
    </source>
</evidence>
<dbReference type="GeneID" id="17109846"/>
<dbReference type="RefSeq" id="WP_022541098.1">
    <property type="nucleotide sequence ID" value="NC_022521.1"/>
</dbReference>
<dbReference type="GO" id="GO:0051607">
    <property type="term" value="P:defense response to virus"/>
    <property type="evidence" value="ECO:0007669"/>
    <property type="project" value="UniProtKB-KW"/>
</dbReference>
<sequence length="338" mass="36978">MAVSLGLSARILVNLESLNMAESVGNVTRHRKAPVVVEGEDGEYKLIYVPVVSGMSLAHHYQLHLARAAAESGLNVTRLSLEGYFLKFSDDDVIKNHYPEVHGKLRKGDLCHNEKVLVEACTVADVGGFLYTNGPIKRQSRFSFSYMMPTLDSIRSGAAGVYPQLHVRYTPQAREGEQALIYVDNASALYTLSFLLEADAISRLDVCSALGKSPSSLGEEERIKRFDAAVKALVAMLGNMAYGAKRSRSMPHWSVESLVAVAAEGLAPFVPSPGHSRNYIVDTLNRVNSQARAGIIREWKASFYAPQDLEKPSGADEAKTIEDALKAVAEWALEKLKP</sequence>
<dbReference type="STRING" id="1198449.ACAM_0352"/>
<name>U3TBM2_9CREN</name>
<dbReference type="EMBL" id="AP012489">
    <property type="protein sequence ID" value="BAN89821.1"/>
    <property type="molecule type" value="Genomic_DNA"/>
</dbReference>
<dbReference type="Pfam" id="PF01905">
    <property type="entry name" value="DevR"/>
    <property type="match status" value="1"/>
</dbReference>
<gene>
    <name evidence="3" type="ORF">ACAM_0352</name>
</gene>
<evidence type="ECO:0000313" key="4">
    <source>
        <dbReference type="Proteomes" id="UP000016887"/>
    </source>
</evidence>
<keyword evidence="4" id="KW-1185">Reference proteome</keyword>
<keyword evidence="1" id="KW-0051">Antiviral defense</keyword>
<dbReference type="PANTHER" id="PTHR37459:SF1">
    <property type="entry name" value="CRISPR-ASSOCIATED PROTEIN CAS7_CST2_DEVR"/>
    <property type="match status" value="1"/>
</dbReference>
<proteinExistence type="predicted"/>
<dbReference type="PANTHER" id="PTHR37459">
    <property type="match status" value="1"/>
</dbReference>
<dbReference type="Proteomes" id="UP000016887">
    <property type="component" value="Chromosome"/>
</dbReference>
<dbReference type="InterPro" id="IPR052681">
    <property type="entry name" value="CRISPR-Cas7/Cst2/DevR"/>
</dbReference>
<dbReference type="KEGG" id="acj:ACAM_0352"/>
<protein>
    <submittedName>
        <fullName evidence="3">DevR family CRISPR-associated autoregulator</fullName>
    </submittedName>
</protein>